<protein>
    <recommendedName>
        <fullName evidence="4">CCHC-type domain-containing protein</fullName>
    </recommendedName>
</protein>
<dbReference type="AlphaFoldDB" id="A0A444XUI3"/>
<evidence type="ECO:0000313" key="3">
    <source>
        <dbReference type="Proteomes" id="UP000289738"/>
    </source>
</evidence>
<reference evidence="2 3" key="1">
    <citation type="submission" date="2019-01" db="EMBL/GenBank/DDBJ databases">
        <title>Sequencing of cultivated peanut Arachis hypogaea provides insights into genome evolution and oil improvement.</title>
        <authorList>
            <person name="Chen X."/>
        </authorList>
    </citation>
    <scope>NUCLEOTIDE SEQUENCE [LARGE SCALE GENOMIC DNA]</scope>
    <source>
        <strain evidence="3">cv. Fuhuasheng</strain>
        <tissue evidence="2">Leaves</tissue>
    </source>
</reference>
<feature type="compositionally biased region" description="Basic residues" evidence="1">
    <location>
        <begin position="114"/>
        <end position="124"/>
    </location>
</feature>
<dbReference type="EMBL" id="SDMP01000019">
    <property type="protein sequence ID" value="RYQ93447.1"/>
    <property type="molecule type" value="Genomic_DNA"/>
</dbReference>
<sequence>MSEKETWQLRSMNLKHTCGQSHRVGITHTGWLSRAFKKKVEHNPKLGLDKLHWMRYKELIGSNTRGLLTTARSCYGLIQVLPHIGKKIERRGRSADLWEKINFDDVMPPPYQKPSHRPVKKRKRGPDEASDNSQSHLSRRGQIQRCSNCGESAHKRGGCKKLSLDAQQPRQPAVKRTKGGRKPSSGMPITKSKASSQPTMQSTSRGLATPFSVLTSSVPQFFSKTIVSPLITLSFSSLHIFTLKKNRALPVSPKKTLASSTAAAVRRTQKLRLFVVLQPLSSFPCSSSVLLAAQSCFACRLSSCSSPSSVVLVPRR</sequence>
<keyword evidence="3" id="KW-1185">Reference proteome</keyword>
<gene>
    <name evidence="2" type="ORF">Ahy_B09g099718</name>
</gene>
<feature type="region of interest" description="Disordered" evidence="1">
    <location>
        <begin position="104"/>
        <end position="204"/>
    </location>
</feature>
<evidence type="ECO:0000256" key="1">
    <source>
        <dbReference type="SAM" id="MobiDB-lite"/>
    </source>
</evidence>
<comment type="caution">
    <text evidence="2">The sequence shown here is derived from an EMBL/GenBank/DDBJ whole genome shotgun (WGS) entry which is preliminary data.</text>
</comment>
<accession>A0A444XUI3</accession>
<evidence type="ECO:0008006" key="4">
    <source>
        <dbReference type="Google" id="ProtNLM"/>
    </source>
</evidence>
<proteinExistence type="predicted"/>
<dbReference type="Proteomes" id="UP000289738">
    <property type="component" value="Chromosome B09"/>
</dbReference>
<feature type="compositionally biased region" description="Polar residues" evidence="1">
    <location>
        <begin position="192"/>
        <end position="204"/>
    </location>
</feature>
<evidence type="ECO:0000313" key="2">
    <source>
        <dbReference type="EMBL" id="RYQ93447.1"/>
    </source>
</evidence>
<name>A0A444XUI3_ARAHY</name>
<organism evidence="2 3">
    <name type="scientific">Arachis hypogaea</name>
    <name type="common">Peanut</name>
    <dbReference type="NCBI Taxonomy" id="3818"/>
    <lineage>
        <taxon>Eukaryota</taxon>
        <taxon>Viridiplantae</taxon>
        <taxon>Streptophyta</taxon>
        <taxon>Embryophyta</taxon>
        <taxon>Tracheophyta</taxon>
        <taxon>Spermatophyta</taxon>
        <taxon>Magnoliopsida</taxon>
        <taxon>eudicotyledons</taxon>
        <taxon>Gunneridae</taxon>
        <taxon>Pentapetalae</taxon>
        <taxon>rosids</taxon>
        <taxon>fabids</taxon>
        <taxon>Fabales</taxon>
        <taxon>Fabaceae</taxon>
        <taxon>Papilionoideae</taxon>
        <taxon>50 kb inversion clade</taxon>
        <taxon>dalbergioids sensu lato</taxon>
        <taxon>Dalbergieae</taxon>
        <taxon>Pterocarpus clade</taxon>
        <taxon>Arachis</taxon>
    </lineage>
</organism>